<dbReference type="AlphaFoldDB" id="A0A5C6X6B3"/>
<protein>
    <submittedName>
        <fullName evidence="2">Uncharacterized protein</fullName>
    </submittedName>
</protein>
<evidence type="ECO:0000256" key="1">
    <source>
        <dbReference type="SAM" id="MobiDB-lite"/>
    </source>
</evidence>
<dbReference type="InterPro" id="IPR037257">
    <property type="entry name" value="T2SS_E_N_sf"/>
</dbReference>
<evidence type="ECO:0000313" key="3">
    <source>
        <dbReference type="Proteomes" id="UP000321046"/>
    </source>
</evidence>
<gene>
    <name evidence="2" type="ORF">FRC96_08390</name>
</gene>
<feature type="region of interest" description="Disordered" evidence="1">
    <location>
        <begin position="621"/>
        <end position="778"/>
    </location>
</feature>
<feature type="region of interest" description="Disordered" evidence="1">
    <location>
        <begin position="436"/>
        <end position="584"/>
    </location>
</feature>
<dbReference type="Proteomes" id="UP000321046">
    <property type="component" value="Unassembled WGS sequence"/>
</dbReference>
<evidence type="ECO:0000313" key="2">
    <source>
        <dbReference type="EMBL" id="TXD37350.1"/>
    </source>
</evidence>
<proteinExistence type="predicted"/>
<feature type="compositionally biased region" description="Basic and acidic residues" evidence="1">
    <location>
        <begin position="651"/>
        <end position="667"/>
    </location>
</feature>
<organism evidence="2 3">
    <name type="scientific">Lujinxingia vulgaris</name>
    <dbReference type="NCBI Taxonomy" id="2600176"/>
    <lineage>
        <taxon>Bacteria</taxon>
        <taxon>Deltaproteobacteria</taxon>
        <taxon>Bradymonadales</taxon>
        <taxon>Lujinxingiaceae</taxon>
        <taxon>Lujinxingia</taxon>
    </lineage>
</organism>
<reference evidence="2 3" key="1">
    <citation type="submission" date="2019-08" db="EMBL/GenBank/DDBJ databases">
        <title>Bradymonadales sp. TMQ2.</title>
        <authorList>
            <person name="Liang Q."/>
        </authorList>
    </citation>
    <scope>NUCLEOTIDE SEQUENCE [LARGE SCALE GENOMIC DNA]</scope>
    <source>
        <strain evidence="2 3">TMQ2</strain>
    </source>
</reference>
<comment type="caution">
    <text evidence="2">The sequence shown here is derived from an EMBL/GenBank/DDBJ whole genome shotgun (WGS) entry which is preliminary data.</text>
</comment>
<sequence>MNLGHQDKVIDRLVDDGKVESELRDTLRATFKTHASSALLTRAALEEADLLEALSLEFDLPPAGYAEGLFIQRELLSALGPEAIRQYEVLPVRRRAGERVDVLVVEPLNAMARQIVEESLGLPLRQYIWPQLRYLQARHFFVGDELPDFATAYLREHPVTMGFATAGDQPELYDLLKSSTSLQVNTWEEADRLAFFEQCFDRDTLLKALLRMAAGRLTRRLIVVLSKKGVQPYFQEDWPALDAQFERVDALRERKAATTLDHARQDRDALLTGSAAELGLEPLFEALEVEAPPLLAMIPVRIGGRAAMALLGAPTDPRAAVRLDEVSETFALDELVEAAALVGRQLEELIRRAKTGTLPPPAERIPPLPAPRHQLGLGFEDSLIEMTIASRQRGRHRWEIIDISHATDEPSEPLDLGSKLPEPEVIGAISEAFGISEASEPSEPSEVSESSEASEVSEPSEPSEVSEATETSEPTHVSEPSEVSDVSDVSEPADAPAVAMRDGAGERSDSYEAPLTDELVELPLFPDPSEASEAPKDPMEITADFSPAAFSGELSSSASETPRHFEVASSAADDEEEGAMGASHTEIYSPSSVAFESADDTPAPYAEVGATSFGMPALSADELSSQASDVASTPAEASSISEAMVADAEEREARPEDAGLSDPRDAHDADDDVEGVDKGWSDILNEVSENVVPPMRAEDRSEASAPQAAVLEPVDEEPLNEPPVDEAPLDEAEPRSEAAADAPAPLEAAAPEEREEIQPAPPAPTAELHPVKGAPSEA</sequence>
<feature type="compositionally biased region" description="Low complexity" evidence="1">
    <location>
        <begin position="436"/>
        <end position="495"/>
    </location>
</feature>
<dbReference type="SUPFAM" id="SSF160246">
    <property type="entry name" value="EspE N-terminal domain-like"/>
    <property type="match status" value="1"/>
</dbReference>
<feature type="compositionally biased region" description="Low complexity" evidence="1">
    <location>
        <begin position="739"/>
        <end position="749"/>
    </location>
</feature>
<accession>A0A5C6X6B3</accession>
<feature type="compositionally biased region" description="Polar residues" evidence="1">
    <location>
        <begin position="622"/>
        <end position="641"/>
    </location>
</feature>
<feature type="compositionally biased region" description="Acidic residues" evidence="1">
    <location>
        <begin position="713"/>
        <end position="731"/>
    </location>
</feature>
<name>A0A5C6X6B3_9DELT</name>
<feature type="non-terminal residue" evidence="2">
    <location>
        <position position="778"/>
    </location>
</feature>
<dbReference type="EMBL" id="VOSL01000042">
    <property type="protein sequence ID" value="TXD37350.1"/>
    <property type="molecule type" value="Genomic_DNA"/>
</dbReference>